<reference evidence="3" key="1">
    <citation type="submission" date="2022-07" db="EMBL/GenBank/DDBJ databases">
        <title>Enhanced cultured diversity of the mouse gut microbiota enables custom-made synthetic communities.</title>
        <authorList>
            <person name="Afrizal A."/>
        </authorList>
    </citation>
    <scope>NUCLEOTIDE SEQUENCE</scope>
    <source>
        <strain evidence="3">DSM 29482</strain>
    </source>
</reference>
<dbReference type="GO" id="GO:0003700">
    <property type="term" value="F:DNA-binding transcription factor activity"/>
    <property type="evidence" value="ECO:0007669"/>
    <property type="project" value="InterPro"/>
</dbReference>
<dbReference type="CDD" id="cd04782">
    <property type="entry name" value="HTH_BltR"/>
    <property type="match status" value="1"/>
</dbReference>
<dbReference type="EMBL" id="JANJZL010000004">
    <property type="protein sequence ID" value="MCR2044003.1"/>
    <property type="molecule type" value="Genomic_DNA"/>
</dbReference>
<keyword evidence="1" id="KW-0238">DNA-binding</keyword>
<sequence>MDKNKLKTFTTGEFAQRFGIKKDTLYYYDRIGLFHPAGVNDNGYRYYTVPQLDVFWMIQSLRELNFPLKTLKHYLNAHSPEELIALSKGQLSRVKQEIRKLEQIHWLLSSIVTYSEEALSAPLDKISLMELPAEPVLYSDPIPQEIDIISGEEWFNYYDRFLKKTELKGPAYVGSIVSQEDLLAGRFQRVDRLFVRMDNADAELKPAGLYAVTYHKGPYESVLEVYEPFLRQLKEQGLTVCGDAYEEYLLGKLSVQNQTDFIFKISLAVHK</sequence>
<dbReference type="Gene3D" id="3.20.80.10">
    <property type="entry name" value="Regulatory factor, effector binding domain"/>
    <property type="match status" value="1"/>
</dbReference>
<keyword evidence="4" id="KW-1185">Reference proteome</keyword>
<name>A0A9X2MI79_9FIRM</name>
<dbReference type="SUPFAM" id="SSF55136">
    <property type="entry name" value="Probable bacterial effector-binding domain"/>
    <property type="match status" value="1"/>
</dbReference>
<dbReference type="PANTHER" id="PTHR30204">
    <property type="entry name" value="REDOX-CYCLING DRUG-SENSING TRANSCRIPTIONAL ACTIVATOR SOXR"/>
    <property type="match status" value="1"/>
</dbReference>
<evidence type="ECO:0000313" key="4">
    <source>
        <dbReference type="Proteomes" id="UP001142078"/>
    </source>
</evidence>
<protein>
    <submittedName>
        <fullName evidence="3">MerR family transcriptional regulator</fullName>
    </submittedName>
</protein>
<dbReference type="Proteomes" id="UP001142078">
    <property type="component" value="Unassembled WGS sequence"/>
</dbReference>
<dbReference type="AlphaFoldDB" id="A0A9X2MI79"/>
<gene>
    <name evidence="3" type="ORF">NSA23_07695</name>
</gene>
<feature type="domain" description="HTH merR-type" evidence="2">
    <location>
        <begin position="8"/>
        <end position="77"/>
    </location>
</feature>
<evidence type="ECO:0000259" key="2">
    <source>
        <dbReference type="PROSITE" id="PS50937"/>
    </source>
</evidence>
<dbReference type="RefSeq" id="WP_257490368.1">
    <property type="nucleotide sequence ID" value="NZ_JANJZL010000004.1"/>
</dbReference>
<proteinExistence type="predicted"/>
<evidence type="ECO:0000313" key="3">
    <source>
        <dbReference type="EMBL" id="MCR2044003.1"/>
    </source>
</evidence>
<dbReference type="Pfam" id="PF13411">
    <property type="entry name" value="MerR_1"/>
    <property type="match status" value="1"/>
</dbReference>
<evidence type="ECO:0000256" key="1">
    <source>
        <dbReference type="ARBA" id="ARBA00023125"/>
    </source>
</evidence>
<dbReference type="InterPro" id="IPR009061">
    <property type="entry name" value="DNA-bd_dom_put_sf"/>
</dbReference>
<dbReference type="SUPFAM" id="SSF46955">
    <property type="entry name" value="Putative DNA-binding domain"/>
    <property type="match status" value="1"/>
</dbReference>
<dbReference type="PROSITE" id="PS50937">
    <property type="entry name" value="HTH_MERR_2"/>
    <property type="match status" value="1"/>
</dbReference>
<dbReference type="InterPro" id="IPR011256">
    <property type="entry name" value="Reg_factor_effector_dom_sf"/>
</dbReference>
<dbReference type="SMART" id="SM00422">
    <property type="entry name" value="HTH_MERR"/>
    <property type="match status" value="1"/>
</dbReference>
<dbReference type="Gene3D" id="1.10.1660.10">
    <property type="match status" value="1"/>
</dbReference>
<dbReference type="InterPro" id="IPR047057">
    <property type="entry name" value="MerR_fam"/>
</dbReference>
<dbReference type="GO" id="GO:0003677">
    <property type="term" value="F:DNA binding"/>
    <property type="evidence" value="ECO:0007669"/>
    <property type="project" value="UniProtKB-KW"/>
</dbReference>
<comment type="caution">
    <text evidence="3">The sequence shown here is derived from an EMBL/GenBank/DDBJ whole genome shotgun (WGS) entry which is preliminary data.</text>
</comment>
<dbReference type="PANTHER" id="PTHR30204:SF85">
    <property type="entry name" value="MULTIDRUG-EFFLUX TRANSPORTER 2 REGULATOR"/>
    <property type="match status" value="1"/>
</dbReference>
<accession>A0A9X2MI79</accession>
<organism evidence="3 4">
    <name type="scientific">Anaerosalibacter massiliensis</name>
    <dbReference type="NCBI Taxonomy" id="1347392"/>
    <lineage>
        <taxon>Bacteria</taxon>
        <taxon>Bacillati</taxon>
        <taxon>Bacillota</taxon>
        <taxon>Tissierellia</taxon>
        <taxon>Tissierellales</taxon>
        <taxon>Sporanaerobacteraceae</taxon>
        <taxon>Anaerosalibacter</taxon>
    </lineage>
</organism>
<dbReference type="InterPro" id="IPR000551">
    <property type="entry name" value="MerR-type_HTH_dom"/>
</dbReference>